<evidence type="ECO:0000313" key="2">
    <source>
        <dbReference type="EMBL" id="RKP33476.1"/>
    </source>
</evidence>
<proteinExistence type="predicted"/>
<organism evidence="2 3">
    <name type="scientific">Dimargaris cristalligena</name>
    <dbReference type="NCBI Taxonomy" id="215637"/>
    <lineage>
        <taxon>Eukaryota</taxon>
        <taxon>Fungi</taxon>
        <taxon>Fungi incertae sedis</taxon>
        <taxon>Zoopagomycota</taxon>
        <taxon>Kickxellomycotina</taxon>
        <taxon>Dimargaritomycetes</taxon>
        <taxon>Dimargaritales</taxon>
        <taxon>Dimargaritaceae</taxon>
        <taxon>Dimargaris</taxon>
    </lineage>
</organism>
<evidence type="ECO:0000313" key="3">
    <source>
        <dbReference type="Proteomes" id="UP000268162"/>
    </source>
</evidence>
<reference evidence="3" key="1">
    <citation type="journal article" date="2018" name="Nat. Microbiol.">
        <title>Leveraging single-cell genomics to expand the fungal tree of life.</title>
        <authorList>
            <person name="Ahrendt S.R."/>
            <person name="Quandt C.A."/>
            <person name="Ciobanu D."/>
            <person name="Clum A."/>
            <person name="Salamov A."/>
            <person name="Andreopoulos B."/>
            <person name="Cheng J.F."/>
            <person name="Woyke T."/>
            <person name="Pelin A."/>
            <person name="Henrissat B."/>
            <person name="Reynolds N.K."/>
            <person name="Benny G.L."/>
            <person name="Smith M.E."/>
            <person name="James T.Y."/>
            <person name="Grigoriev I.V."/>
        </authorList>
    </citation>
    <scope>NUCLEOTIDE SEQUENCE [LARGE SCALE GENOMIC DNA]</scope>
    <source>
        <strain evidence="3">RSA 468</strain>
    </source>
</reference>
<feature type="compositionally biased region" description="Low complexity" evidence="1">
    <location>
        <begin position="63"/>
        <end position="77"/>
    </location>
</feature>
<name>A0A4P9ZJP3_9FUNG</name>
<accession>A0A4P9ZJP3</accession>
<evidence type="ECO:0000256" key="1">
    <source>
        <dbReference type="SAM" id="MobiDB-lite"/>
    </source>
</evidence>
<dbReference type="CDD" id="cd06464">
    <property type="entry name" value="ACD_sHsps-like"/>
    <property type="match status" value="1"/>
</dbReference>
<protein>
    <submittedName>
        <fullName evidence="2">Uncharacterized protein</fullName>
    </submittedName>
</protein>
<dbReference type="AlphaFoldDB" id="A0A4P9ZJP3"/>
<keyword evidence="3" id="KW-1185">Reference proteome</keyword>
<gene>
    <name evidence="2" type="ORF">BJ085DRAFT_40160</name>
</gene>
<feature type="region of interest" description="Disordered" evidence="1">
    <location>
        <begin position="63"/>
        <end position="83"/>
    </location>
</feature>
<dbReference type="EMBL" id="ML003832">
    <property type="protein sequence ID" value="RKP33476.1"/>
    <property type="molecule type" value="Genomic_DNA"/>
</dbReference>
<sequence length="178" mass="20044">MASFCSFNDRFYRITKTDHDIDSYSPASSHTFIHTVDPVTHKKQLSPPLHANPTSYTSLNQLTTTKSTATPTTSPTAEHGPSSMTKYHCLNPLVDIETADGHFSMTILWRDAQHLVKCGYHVENQQLVVIVDTRYGIYQRTVDLPSDADTTKGTIHYTDGLFKAHFPRSGMNWVNWIG</sequence>
<dbReference type="Proteomes" id="UP000268162">
    <property type="component" value="Unassembled WGS sequence"/>
</dbReference>